<keyword evidence="4" id="KW-0804">Transcription</keyword>
<sequence>MNPADSGAGAGAGAGAGVGVGVGVGEGVGVSQRGRGAAEEVSVTPWAAAEPLVVAARSGDVLALNDLLELLTPYVNRLCRPIALTDTADAVQEALIAVFRGLPKLKDPRSLYAWVRTIAVREAVRVAKRASREVPVAVDDCDGIVGLLGTRTTTELASEVHDVLRRLSSEHRAILVLRELEGLDEKAAGELLNVSIGTVKSRLHRARDNFRKAWVR</sequence>
<gene>
    <name evidence="7" type="ORF">JGB26_01780</name>
</gene>
<dbReference type="Gene3D" id="1.10.10.10">
    <property type="entry name" value="Winged helix-like DNA-binding domain superfamily/Winged helix DNA-binding domain"/>
    <property type="match status" value="1"/>
</dbReference>
<evidence type="ECO:0000259" key="5">
    <source>
        <dbReference type="Pfam" id="PF04542"/>
    </source>
</evidence>
<comment type="caution">
    <text evidence="7">The sequence shown here is derived from an EMBL/GenBank/DDBJ whole genome shotgun (WGS) entry which is preliminary data.</text>
</comment>
<evidence type="ECO:0000256" key="2">
    <source>
        <dbReference type="ARBA" id="ARBA00023015"/>
    </source>
</evidence>
<dbReference type="InterPro" id="IPR039425">
    <property type="entry name" value="RNA_pol_sigma-70-like"/>
</dbReference>
<comment type="similarity">
    <text evidence="1">Belongs to the sigma-70 factor family. ECF subfamily.</text>
</comment>
<keyword evidence="3" id="KW-0731">Sigma factor</keyword>
<feature type="domain" description="RNA polymerase sigma factor 70 region 4 type 2" evidence="6">
    <location>
        <begin position="159"/>
        <end position="207"/>
    </location>
</feature>
<evidence type="ECO:0000259" key="6">
    <source>
        <dbReference type="Pfam" id="PF08281"/>
    </source>
</evidence>
<dbReference type="InterPro" id="IPR013325">
    <property type="entry name" value="RNA_pol_sigma_r2"/>
</dbReference>
<dbReference type="NCBIfam" id="TIGR02937">
    <property type="entry name" value="sigma70-ECF"/>
    <property type="match status" value="1"/>
</dbReference>
<dbReference type="PANTHER" id="PTHR43133:SF51">
    <property type="entry name" value="RNA POLYMERASE SIGMA FACTOR"/>
    <property type="match status" value="1"/>
</dbReference>
<protein>
    <submittedName>
        <fullName evidence="7">Sigma-70 family RNA polymerase sigma factor</fullName>
    </submittedName>
</protein>
<dbReference type="InterPro" id="IPR013324">
    <property type="entry name" value="RNA_pol_sigma_r3/r4-like"/>
</dbReference>
<dbReference type="InterPro" id="IPR007627">
    <property type="entry name" value="RNA_pol_sigma70_r2"/>
</dbReference>
<organism evidence="7 8">
    <name type="scientific">Streptomyces flavofungini</name>
    <dbReference type="NCBI Taxonomy" id="68200"/>
    <lineage>
        <taxon>Bacteria</taxon>
        <taxon>Bacillati</taxon>
        <taxon>Actinomycetota</taxon>
        <taxon>Actinomycetes</taxon>
        <taxon>Kitasatosporales</taxon>
        <taxon>Streptomycetaceae</taxon>
        <taxon>Streptomyces</taxon>
    </lineage>
</organism>
<evidence type="ECO:0000256" key="1">
    <source>
        <dbReference type="ARBA" id="ARBA00010641"/>
    </source>
</evidence>
<dbReference type="CDD" id="cd06171">
    <property type="entry name" value="Sigma70_r4"/>
    <property type="match status" value="1"/>
</dbReference>
<dbReference type="SUPFAM" id="SSF88659">
    <property type="entry name" value="Sigma3 and sigma4 domains of RNA polymerase sigma factors"/>
    <property type="match status" value="1"/>
</dbReference>
<evidence type="ECO:0000313" key="8">
    <source>
        <dbReference type="Proteomes" id="UP000634780"/>
    </source>
</evidence>
<dbReference type="Pfam" id="PF08281">
    <property type="entry name" value="Sigma70_r4_2"/>
    <property type="match status" value="1"/>
</dbReference>
<keyword evidence="2" id="KW-0805">Transcription regulation</keyword>
<dbReference type="Pfam" id="PF04542">
    <property type="entry name" value="Sigma70_r2"/>
    <property type="match status" value="1"/>
</dbReference>
<name>A0ABS0WYE5_9ACTN</name>
<dbReference type="InterPro" id="IPR036388">
    <property type="entry name" value="WH-like_DNA-bd_sf"/>
</dbReference>
<dbReference type="Proteomes" id="UP000634780">
    <property type="component" value="Unassembled WGS sequence"/>
</dbReference>
<evidence type="ECO:0000256" key="3">
    <source>
        <dbReference type="ARBA" id="ARBA00023082"/>
    </source>
</evidence>
<evidence type="ECO:0000313" key="7">
    <source>
        <dbReference type="EMBL" id="MBJ3805864.1"/>
    </source>
</evidence>
<proteinExistence type="inferred from homology"/>
<feature type="domain" description="RNA polymerase sigma-70 region 2" evidence="5">
    <location>
        <begin position="85"/>
        <end position="132"/>
    </location>
</feature>
<dbReference type="Gene3D" id="1.10.1740.10">
    <property type="match status" value="1"/>
</dbReference>
<dbReference type="InterPro" id="IPR014284">
    <property type="entry name" value="RNA_pol_sigma-70_dom"/>
</dbReference>
<dbReference type="SUPFAM" id="SSF88946">
    <property type="entry name" value="Sigma2 domain of RNA polymerase sigma factors"/>
    <property type="match status" value="1"/>
</dbReference>
<dbReference type="EMBL" id="JAEKOZ010000001">
    <property type="protein sequence ID" value="MBJ3805864.1"/>
    <property type="molecule type" value="Genomic_DNA"/>
</dbReference>
<accession>A0ABS0WYE5</accession>
<dbReference type="PANTHER" id="PTHR43133">
    <property type="entry name" value="RNA POLYMERASE ECF-TYPE SIGMA FACTO"/>
    <property type="match status" value="1"/>
</dbReference>
<reference evidence="7 8" key="1">
    <citation type="submission" date="2020-12" db="EMBL/GenBank/DDBJ databases">
        <title>Streptomyces typhae sp. nov., a novel endophytic actinomycete isolated from the root of cattail pollen (Typha angustifolia L.).</title>
        <authorList>
            <person name="Peng C."/>
            <person name="Liu C."/>
        </authorList>
    </citation>
    <scope>NUCLEOTIDE SEQUENCE [LARGE SCALE GENOMIC DNA]</scope>
    <source>
        <strain evidence="7 8">JCM 4753</strain>
    </source>
</reference>
<evidence type="ECO:0000256" key="4">
    <source>
        <dbReference type="ARBA" id="ARBA00023163"/>
    </source>
</evidence>
<dbReference type="InterPro" id="IPR013249">
    <property type="entry name" value="RNA_pol_sigma70_r4_t2"/>
</dbReference>
<keyword evidence="8" id="KW-1185">Reference proteome</keyword>